<feature type="transmembrane region" description="Helical" evidence="8">
    <location>
        <begin position="30"/>
        <end position="50"/>
    </location>
</feature>
<dbReference type="Pfam" id="PF00420">
    <property type="entry name" value="Oxidored_q2"/>
    <property type="match status" value="1"/>
</dbReference>
<feature type="region of interest" description="Disordered" evidence="7">
    <location>
        <begin position="137"/>
        <end position="255"/>
    </location>
</feature>
<organism evidence="9 10">
    <name type="scientific">Brachybacterium ginsengisoli</name>
    <dbReference type="NCBI Taxonomy" id="1331682"/>
    <lineage>
        <taxon>Bacteria</taxon>
        <taxon>Bacillati</taxon>
        <taxon>Actinomycetota</taxon>
        <taxon>Actinomycetes</taxon>
        <taxon>Micrococcales</taxon>
        <taxon>Dermabacteraceae</taxon>
        <taxon>Brachybacterium</taxon>
    </lineage>
</organism>
<dbReference type="Proteomes" id="UP000217889">
    <property type="component" value="Chromosome"/>
</dbReference>
<dbReference type="NCBIfam" id="NF005929">
    <property type="entry name" value="PRK07946.1"/>
    <property type="match status" value="1"/>
</dbReference>
<evidence type="ECO:0000256" key="8">
    <source>
        <dbReference type="SAM" id="Phobius"/>
    </source>
</evidence>
<dbReference type="Gene3D" id="1.10.287.3510">
    <property type="match status" value="1"/>
</dbReference>
<feature type="transmembrane region" description="Helical" evidence="8">
    <location>
        <begin position="6"/>
        <end position="23"/>
    </location>
</feature>
<evidence type="ECO:0000256" key="7">
    <source>
        <dbReference type="SAM" id="MobiDB-lite"/>
    </source>
</evidence>
<evidence type="ECO:0000256" key="5">
    <source>
        <dbReference type="ARBA" id="ARBA00022989"/>
    </source>
</evidence>
<keyword evidence="4 8" id="KW-0812">Transmembrane</keyword>
<protein>
    <submittedName>
        <fullName evidence="9">Na(+)/H(+) antiporter subunit C</fullName>
    </submittedName>
</protein>
<proteinExistence type="inferred from homology"/>
<comment type="subcellular location">
    <subcellularLocation>
        <location evidence="1">Cell membrane</location>
        <topology evidence="1">Multi-pass membrane protein</topology>
    </subcellularLocation>
</comment>
<dbReference type="GO" id="GO:0005886">
    <property type="term" value="C:plasma membrane"/>
    <property type="evidence" value="ECO:0007669"/>
    <property type="project" value="UniProtKB-SubCell"/>
</dbReference>
<dbReference type="PANTHER" id="PTHR34583">
    <property type="entry name" value="ANTIPORTER SUBUNIT MNHC2-RELATED"/>
    <property type="match status" value="1"/>
</dbReference>
<feature type="compositionally biased region" description="Low complexity" evidence="7">
    <location>
        <begin position="225"/>
        <end position="238"/>
    </location>
</feature>
<dbReference type="KEGG" id="bgg:CFK41_03810"/>
<dbReference type="InterPro" id="IPR050601">
    <property type="entry name" value="CPA3_antiporter_subunitC"/>
</dbReference>
<feature type="transmembrane region" description="Helical" evidence="8">
    <location>
        <begin position="70"/>
        <end position="94"/>
    </location>
</feature>
<keyword evidence="10" id="KW-1185">Reference proteome</keyword>
<name>A0A291GUW5_9MICO</name>
<evidence type="ECO:0000256" key="4">
    <source>
        <dbReference type="ARBA" id="ARBA00022692"/>
    </source>
</evidence>
<evidence type="ECO:0000313" key="9">
    <source>
        <dbReference type="EMBL" id="ATG53999.1"/>
    </source>
</evidence>
<feature type="compositionally biased region" description="Basic and acidic residues" evidence="7">
    <location>
        <begin position="239"/>
        <end position="255"/>
    </location>
</feature>
<evidence type="ECO:0000256" key="3">
    <source>
        <dbReference type="ARBA" id="ARBA00022475"/>
    </source>
</evidence>
<dbReference type="RefSeq" id="WP_096798478.1">
    <property type="nucleotide sequence ID" value="NZ_CP023564.1"/>
</dbReference>
<dbReference type="PANTHER" id="PTHR34583:SF2">
    <property type="entry name" value="ANTIPORTER SUBUNIT MNHC2-RELATED"/>
    <property type="match status" value="1"/>
</dbReference>
<reference evidence="9 10" key="1">
    <citation type="journal article" date="2014" name="Int. J. Syst. Evol. Microbiol.">
        <title>Brachybacterium ginsengisoli sp. nov., isolated from soil of a ginseng field.</title>
        <authorList>
            <person name="Hoang V.A."/>
            <person name="Kim Y.J."/>
            <person name="Nguyen N.L."/>
            <person name="Yang D.C."/>
        </authorList>
    </citation>
    <scope>NUCLEOTIDE SEQUENCE [LARGE SCALE GENOMIC DNA]</scope>
    <source>
        <strain evidence="9 10">DCY80</strain>
    </source>
</reference>
<evidence type="ECO:0000256" key="2">
    <source>
        <dbReference type="ARBA" id="ARBA00010388"/>
    </source>
</evidence>
<keyword evidence="3" id="KW-1003">Cell membrane</keyword>
<accession>A0A291GUW5</accession>
<dbReference type="EMBL" id="CP023564">
    <property type="protein sequence ID" value="ATG53999.1"/>
    <property type="molecule type" value="Genomic_DNA"/>
</dbReference>
<dbReference type="OrthoDB" id="9799219at2"/>
<feature type="compositionally biased region" description="Basic and acidic residues" evidence="7">
    <location>
        <begin position="193"/>
        <end position="213"/>
    </location>
</feature>
<keyword evidence="5 8" id="KW-1133">Transmembrane helix</keyword>
<evidence type="ECO:0000256" key="6">
    <source>
        <dbReference type="ARBA" id="ARBA00023136"/>
    </source>
</evidence>
<keyword evidence="6 8" id="KW-0472">Membrane</keyword>
<dbReference type="InterPro" id="IPR039428">
    <property type="entry name" value="NUOK/Mnh_C1-like"/>
</dbReference>
<comment type="similarity">
    <text evidence="2">Belongs to the CPA3 antiporters (TC 2.A.63) subunit C family.</text>
</comment>
<evidence type="ECO:0000313" key="10">
    <source>
        <dbReference type="Proteomes" id="UP000217889"/>
    </source>
</evidence>
<dbReference type="AlphaFoldDB" id="A0A291GUW5"/>
<sequence>MPVSLALLLTAGVLVACGVYLVLERTLSRIVLGFVLLGNGVNLLFIIAAGKPGLPPFEGSADPEQMTDPLPFAMVLTAIVISLGITAFGLALAYRAWQLFGHDEVPDDVEDRRVLRRRRRRSEEVDDLPWSQALTEESRRGALAHSQGMYRPEDEDPLGADLTSAEDVPQDATEADEGYEPLPSRGSRRRAAKREARGGSRREVPPDGHEDATTSHLDGPDPEAAPRAAGAPGTGPATEIDHESDHERDEGPGEE</sequence>
<evidence type="ECO:0000256" key="1">
    <source>
        <dbReference type="ARBA" id="ARBA00004651"/>
    </source>
</evidence>
<gene>
    <name evidence="9" type="ORF">CFK41_03810</name>
</gene>